<dbReference type="Proteomes" id="UP000305881">
    <property type="component" value="Chromosome"/>
</dbReference>
<name>A0A4P9UJ55_METBY</name>
<reference evidence="2" key="1">
    <citation type="journal article" date="2019" name="J. Bacteriol.">
        <title>A Mutagenic Screen Identifies a TonB-Dependent Receptor Required for the Lanthanide Metal Switch in the Type I Methanotroph 'Methylotuvimicrobium buryatense' 5GB1C.</title>
        <authorList>
            <person name="Groom J.D."/>
            <person name="Ford S.M."/>
            <person name="Pesesky M.W."/>
            <person name="Lidstrom M.E."/>
        </authorList>
    </citation>
    <scope>NUCLEOTIDE SEQUENCE [LARGE SCALE GENOMIC DNA]</scope>
    <source>
        <strain evidence="2">5GB1C</strain>
    </source>
</reference>
<dbReference type="OrthoDB" id="1456570at2"/>
<dbReference type="KEGG" id="mbur:EQU24_01165"/>
<organism evidence="1 2">
    <name type="scientific">Methylotuvimicrobium buryatense</name>
    <name type="common">Methylomicrobium buryatense</name>
    <dbReference type="NCBI Taxonomy" id="95641"/>
    <lineage>
        <taxon>Bacteria</taxon>
        <taxon>Pseudomonadati</taxon>
        <taxon>Pseudomonadota</taxon>
        <taxon>Gammaproteobacteria</taxon>
        <taxon>Methylococcales</taxon>
        <taxon>Methylococcaceae</taxon>
        <taxon>Methylotuvimicrobium</taxon>
    </lineage>
</organism>
<keyword evidence="2" id="KW-1185">Reference proteome</keyword>
<evidence type="ECO:0000313" key="1">
    <source>
        <dbReference type="EMBL" id="QCW81017.1"/>
    </source>
</evidence>
<dbReference type="STRING" id="675511.GCA_000341735_02770"/>
<gene>
    <name evidence="1" type="ORF">EQU24_01165</name>
</gene>
<sequence>MKIEYCPLCGWGPLEKPYESMEELWFSYDICDCCGCEYGLDDNEPYYEKWVSEGCRWLYPKAKPTGWRLQDQLQHQIRPWPPNPLT</sequence>
<dbReference type="AlphaFoldDB" id="A0A4P9UJ55"/>
<evidence type="ECO:0000313" key="2">
    <source>
        <dbReference type="Proteomes" id="UP000305881"/>
    </source>
</evidence>
<evidence type="ECO:0008006" key="3">
    <source>
        <dbReference type="Google" id="ProtNLM"/>
    </source>
</evidence>
<accession>A0A4P9UJ55</accession>
<dbReference type="EMBL" id="CP035467">
    <property type="protein sequence ID" value="QCW81017.1"/>
    <property type="molecule type" value="Genomic_DNA"/>
</dbReference>
<protein>
    <recommendedName>
        <fullName evidence="3">Cysteine-rich CPCC domain-containing protein</fullName>
    </recommendedName>
</protein>
<proteinExistence type="predicted"/>